<dbReference type="InterPro" id="IPR011712">
    <property type="entry name" value="Sig_transdc_His_kin_sub3_dim/P"/>
</dbReference>
<evidence type="ECO:0000256" key="10">
    <source>
        <dbReference type="SAM" id="Phobius"/>
    </source>
</evidence>
<dbReference type="Pfam" id="PF07730">
    <property type="entry name" value="HisKA_3"/>
    <property type="match status" value="1"/>
</dbReference>
<keyword evidence="7" id="KW-0067">ATP-binding</keyword>
<accession>A0ABV8I8E2</accession>
<feature type="region of interest" description="Disordered" evidence="9">
    <location>
        <begin position="379"/>
        <end position="426"/>
    </location>
</feature>
<evidence type="ECO:0000313" key="14">
    <source>
        <dbReference type="Proteomes" id="UP001595850"/>
    </source>
</evidence>
<protein>
    <recommendedName>
        <fullName evidence="2">histidine kinase</fullName>
        <ecNumber evidence="2">2.7.13.3</ecNumber>
    </recommendedName>
</protein>
<evidence type="ECO:0000256" key="4">
    <source>
        <dbReference type="ARBA" id="ARBA00022679"/>
    </source>
</evidence>
<proteinExistence type="predicted"/>
<dbReference type="InterPro" id="IPR036890">
    <property type="entry name" value="HATPase_C_sf"/>
</dbReference>
<dbReference type="InterPro" id="IPR003594">
    <property type="entry name" value="HATPase_dom"/>
</dbReference>
<evidence type="ECO:0000313" key="13">
    <source>
        <dbReference type="EMBL" id="MFC4058170.1"/>
    </source>
</evidence>
<organism evidence="13 14">
    <name type="scientific">Planomonospora corallina</name>
    <dbReference type="NCBI Taxonomy" id="1806052"/>
    <lineage>
        <taxon>Bacteria</taxon>
        <taxon>Bacillati</taxon>
        <taxon>Actinomycetota</taxon>
        <taxon>Actinomycetes</taxon>
        <taxon>Streptosporangiales</taxon>
        <taxon>Streptosporangiaceae</taxon>
        <taxon>Planomonospora</taxon>
    </lineage>
</organism>
<feature type="transmembrane region" description="Helical" evidence="10">
    <location>
        <begin position="59"/>
        <end position="74"/>
    </location>
</feature>
<dbReference type="GO" id="GO:0016301">
    <property type="term" value="F:kinase activity"/>
    <property type="evidence" value="ECO:0007669"/>
    <property type="project" value="UniProtKB-KW"/>
</dbReference>
<feature type="transmembrane region" description="Helical" evidence="10">
    <location>
        <begin position="128"/>
        <end position="149"/>
    </location>
</feature>
<keyword evidence="10" id="KW-1133">Transmembrane helix</keyword>
<dbReference type="Gene3D" id="3.30.565.10">
    <property type="entry name" value="Histidine kinase-like ATPase, C-terminal domain"/>
    <property type="match status" value="1"/>
</dbReference>
<dbReference type="PANTHER" id="PTHR24421">
    <property type="entry name" value="NITRATE/NITRITE SENSOR PROTEIN NARX-RELATED"/>
    <property type="match status" value="1"/>
</dbReference>
<keyword evidence="6 13" id="KW-0418">Kinase</keyword>
<dbReference type="Pfam" id="PF02518">
    <property type="entry name" value="HATPase_c"/>
    <property type="match status" value="1"/>
</dbReference>
<keyword evidence="5" id="KW-0547">Nucleotide-binding</keyword>
<sequence>MRTRPRWTDRLLPLILGAVQVATNAGAERNQPESVPADLFGNALLLAGGLALALRRRHPVLTLVLTMATMVVFVSRGHAYGPIFFSPAVALFNALLRGHRRAAWTAAAADYVFFLVHTTWLAPVPSPGLWHSIAIAAVMGVLMAAGEFVRVRREREAERRSAEAEHRAEQERTAREEARRQASEERLSMAQELHDVLAHNISLIHVQASTALHLIDDHPEQARTALATIKHASKDVLTEMRSVIGVLRDGAPRSPTAGLDRLEELVERSGLAVTVETSGRVRPLPPGVDRAGYRIVQEALTNARRHAPGAEVTVLLEYGPRELLIRVTDSGGDPPVPSPDEVLGGGNGIPGMRERAAALGGTLTTGPCGRGFRVEARLPVPETSALPGAGAAPPAPGAGTRRDTASPAPGRNTVRRAAAPAPEEAQ</sequence>
<comment type="catalytic activity">
    <reaction evidence="1">
        <text>ATP + protein L-histidine = ADP + protein N-phospho-L-histidine.</text>
        <dbReference type="EC" id="2.7.13.3"/>
    </reaction>
</comment>
<feature type="transmembrane region" description="Helical" evidence="10">
    <location>
        <begin position="80"/>
        <end position="96"/>
    </location>
</feature>
<dbReference type="Proteomes" id="UP001595850">
    <property type="component" value="Unassembled WGS sequence"/>
</dbReference>
<evidence type="ECO:0000256" key="9">
    <source>
        <dbReference type="SAM" id="MobiDB-lite"/>
    </source>
</evidence>
<dbReference type="EC" id="2.7.13.3" evidence="2"/>
<evidence type="ECO:0000256" key="2">
    <source>
        <dbReference type="ARBA" id="ARBA00012438"/>
    </source>
</evidence>
<keyword evidence="3" id="KW-0597">Phosphoprotein</keyword>
<evidence type="ECO:0000256" key="1">
    <source>
        <dbReference type="ARBA" id="ARBA00000085"/>
    </source>
</evidence>
<dbReference type="SUPFAM" id="SSF55874">
    <property type="entry name" value="ATPase domain of HSP90 chaperone/DNA topoisomerase II/histidine kinase"/>
    <property type="match status" value="1"/>
</dbReference>
<evidence type="ECO:0000256" key="7">
    <source>
        <dbReference type="ARBA" id="ARBA00022840"/>
    </source>
</evidence>
<keyword evidence="8" id="KW-0902">Two-component regulatory system</keyword>
<feature type="domain" description="Histidine kinase/HSP90-like ATPase" evidence="11">
    <location>
        <begin position="293"/>
        <end position="381"/>
    </location>
</feature>
<keyword evidence="10" id="KW-0812">Transmembrane</keyword>
<evidence type="ECO:0000256" key="8">
    <source>
        <dbReference type="ARBA" id="ARBA00023012"/>
    </source>
</evidence>
<keyword evidence="14" id="KW-1185">Reference proteome</keyword>
<dbReference type="InterPro" id="IPR050482">
    <property type="entry name" value="Sensor_HK_TwoCompSys"/>
</dbReference>
<keyword evidence="10" id="KW-0472">Membrane</keyword>
<evidence type="ECO:0000259" key="11">
    <source>
        <dbReference type="Pfam" id="PF02518"/>
    </source>
</evidence>
<dbReference type="Gene3D" id="1.20.5.1930">
    <property type="match status" value="1"/>
</dbReference>
<dbReference type="RefSeq" id="WP_377286361.1">
    <property type="nucleotide sequence ID" value="NZ_JBHSBM010000011.1"/>
</dbReference>
<feature type="transmembrane region" description="Helical" evidence="10">
    <location>
        <begin position="103"/>
        <end position="122"/>
    </location>
</feature>
<gene>
    <name evidence="13" type="ORF">ACFOWE_07675</name>
</gene>
<keyword evidence="4" id="KW-0808">Transferase</keyword>
<evidence type="ECO:0000256" key="3">
    <source>
        <dbReference type="ARBA" id="ARBA00022553"/>
    </source>
</evidence>
<dbReference type="CDD" id="cd16917">
    <property type="entry name" value="HATPase_UhpB-NarQ-NarX-like"/>
    <property type="match status" value="1"/>
</dbReference>
<comment type="caution">
    <text evidence="13">The sequence shown here is derived from an EMBL/GenBank/DDBJ whole genome shotgun (WGS) entry which is preliminary data.</text>
</comment>
<name>A0ABV8I8E2_9ACTN</name>
<reference evidence="14" key="1">
    <citation type="journal article" date="2019" name="Int. J. Syst. Evol. Microbiol.">
        <title>The Global Catalogue of Microorganisms (GCM) 10K type strain sequencing project: providing services to taxonomists for standard genome sequencing and annotation.</title>
        <authorList>
            <consortium name="The Broad Institute Genomics Platform"/>
            <consortium name="The Broad Institute Genome Sequencing Center for Infectious Disease"/>
            <person name="Wu L."/>
            <person name="Ma J."/>
        </authorList>
    </citation>
    <scope>NUCLEOTIDE SEQUENCE [LARGE SCALE GENOMIC DNA]</scope>
    <source>
        <strain evidence="14">TBRC 4489</strain>
    </source>
</reference>
<feature type="domain" description="Signal transduction histidine kinase subgroup 3 dimerisation and phosphoacceptor" evidence="12">
    <location>
        <begin position="185"/>
        <end position="250"/>
    </location>
</feature>
<evidence type="ECO:0000256" key="6">
    <source>
        <dbReference type="ARBA" id="ARBA00022777"/>
    </source>
</evidence>
<feature type="compositionally biased region" description="Low complexity" evidence="9">
    <location>
        <begin position="415"/>
        <end position="426"/>
    </location>
</feature>
<dbReference type="EMBL" id="JBHSBM010000011">
    <property type="protein sequence ID" value="MFC4058170.1"/>
    <property type="molecule type" value="Genomic_DNA"/>
</dbReference>
<feature type="region of interest" description="Disordered" evidence="9">
    <location>
        <begin position="159"/>
        <end position="186"/>
    </location>
</feature>
<dbReference type="PANTHER" id="PTHR24421:SF10">
    <property type="entry name" value="NITRATE_NITRITE SENSOR PROTEIN NARQ"/>
    <property type="match status" value="1"/>
</dbReference>
<evidence type="ECO:0000256" key="5">
    <source>
        <dbReference type="ARBA" id="ARBA00022741"/>
    </source>
</evidence>
<evidence type="ECO:0000259" key="12">
    <source>
        <dbReference type="Pfam" id="PF07730"/>
    </source>
</evidence>